<gene>
    <name evidence="1" type="ORF">CJ255_18500</name>
</gene>
<evidence type="ECO:0000313" key="2">
    <source>
        <dbReference type="Proteomes" id="UP000220527"/>
    </source>
</evidence>
<dbReference type="Gene3D" id="3.30.70.2970">
    <property type="entry name" value="Protein of unknown function (DUF541), domain 2"/>
    <property type="match status" value="1"/>
</dbReference>
<reference evidence="2" key="1">
    <citation type="submission" date="2017-08" db="EMBL/GenBank/DDBJ databases">
        <authorList>
            <person name="Grouzdev D.S."/>
            <person name="Gaisin V.A."/>
            <person name="Rysina M.S."/>
            <person name="Gorlenko V.M."/>
        </authorList>
    </citation>
    <scope>NUCLEOTIDE SEQUENCE [LARGE SCALE GENOMIC DNA]</scope>
    <source>
        <strain evidence="2">Kir15-3F</strain>
    </source>
</reference>
<evidence type="ECO:0000313" key="1">
    <source>
        <dbReference type="EMBL" id="PDW01569.1"/>
    </source>
</evidence>
<dbReference type="OrthoDB" id="9785192at2"/>
<dbReference type="Pfam" id="PF04402">
    <property type="entry name" value="SIMPL"/>
    <property type="match status" value="1"/>
</dbReference>
<dbReference type="EMBL" id="NQWI01000127">
    <property type="protein sequence ID" value="PDW01569.1"/>
    <property type="molecule type" value="Genomic_DNA"/>
</dbReference>
<organism evidence="1 2">
    <name type="scientific">Candidatus Viridilinea mediisalina</name>
    <dbReference type="NCBI Taxonomy" id="2024553"/>
    <lineage>
        <taxon>Bacteria</taxon>
        <taxon>Bacillati</taxon>
        <taxon>Chloroflexota</taxon>
        <taxon>Chloroflexia</taxon>
        <taxon>Chloroflexales</taxon>
        <taxon>Chloroflexineae</taxon>
        <taxon>Oscillochloridaceae</taxon>
        <taxon>Candidatus Viridilinea</taxon>
    </lineage>
</organism>
<dbReference type="Proteomes" id="UP000220527">
    <property type="component" value="Unassembled WGS sequence"/>
</dbReference>
<dbReference type="InterPro" id="IPR007497">
    <property type="entry name" value="SIMPL/DUF541"/>
</dbReference>
<dbReference type="GO" id="GO:0006974">
    <property type="term" value="P:DNA damage response"/>
    <property type="evidence" value="ECO:0007669"/>
    <property type="project" value="TreeGrafter"/>
</dbReference>
<keyword evidence="2" id="KW-1185">Reference proteome</keyword>
<dbReference type="RefSeq" id="WP_097645576.1">
    <property type="nucleotide sequence ID" value="NZ_NQWI01000127.1"/>
</dbReference>
<sequence>METRNATILGMIGGALLVIALAAGAFAAVSFNRPGAVQAQPGGVSAMRQVTVIGQGEVKLAPDQATVQIGVESRANTTREALDQNSAQAQAIMEQIKQLGVEERDIQTSGFNIYANYSDNGRTVTGYTVSNNVLVTIRNLDQAGALLDQVVSAGANRIYGINFGLSDPESALAQARDAAVANARERAERLAQGSGASIGSVLVISENIGSDPVMPMPAMMRSEALDAGAAVPIEPGEQSFRARVQVTYELR</sequence>
<comment type="caution">
    <text evidence="1">The sequence shown here is derived from an EMBL/GenBank/DDBJ whole genome shotgun (WGS) entry which is preliminary data.</text>
</comment>
<protein>
    <recommendedName>
        <fullName evidence="3">SIMPL domain-containing protein</fullName>
    </recommendedName>
</protein>
<dbReference type="InterPro" id="IPR052022">
    <property type="entry name" value="26kDa_periplasmic_antigen"/>
</dbReference>
<name>A0A2A6RFB3_9CHLR</name>
<dbReference type="PANTHER" id="PTHR34387">
    <property type="entry name" value="SLR1258 PROTEIN"/>
    <property type="match status" value="1"/>
</dbReference>
<dbReference type="AlphaFoldDB" id="A0A2A6RFB3"/>
<dbReference type="PANTHER" id="PTHR34387:SF1">
    <property type="entry name" value="PERIPLASMIC IMMUNOGENIC PROTEIN"/>
    <property type="match status" value="1"/>
</dbReference>
<evidence type="ECO:0008006" key="3">
    <source>
        <dbReference type="Google" id="ProtNLM"/>
    </source>
</evidence>
<proteinExistence type="predicted"/>
<accession>A0A2A6RFB3</accession>
<dbReference type="Gene3D" id="3.30.110.170">
    <property type="entry name" value="Protein of unknown function (DUF541), domain 1"/>
    <property type="match status" value="1"/>
</dbReference>